<organism evidence="2">
    <name type="scientific">hydrothermal vent metagenome</name>
    <dbReference type="NCBI Taxonomy" id="652676"/>
    <lineage>
        <taxon>unclassified sequences</taxon>
        <taxon>metagenomes</taxon>
        <taxon>ecological metagenomes</taxon>
    </lineage>
</organism>
<evidence type="ECO:0000256" key="1">
    <source>
        <dbReference type="SAM" id="MobiDB-lite"/>
    </source>
</evidence>
<sequence>MSNEKSTDALVDGVKTAVVHFGKAAFEVAAGVGSLFIGITQTVRPGSQDDDDDAGPQKVPVE</sequence>
<dbReference type="AlphaFoldDB" id="A0A3B0RB57"/>
<proteinExistence type="predicted"/>
<accession>A0A3B0RB57</accession>
<feature type="region of interest" description="Disordered" evidence="1">
    <location>
        <begin position="43"/>
        <end position="62"/>
    </location>
</feature>
<gene>
    <name evidence="2" type="ORF">MNBD_ACTINO01-770</name>
</gene>
<name>A0A3B0RB57_9ZZZZ</name>
<protein>
    <submittedName>
        <fullName evidence="2">Uncharacterized protein</fullName>
    </submittedName>
</protein>
<reference evidence="2" key="1">
    <citation type="submission" date="2018-06" db="EMBL/GenBank/DDBJ databases">
        <authorList>
            <person name="Zhirakovskaya E."/>
        </authorList>
    </citation>
    <scope>NUCLEOTIDE SEQUENCE</scope>
</reference>
<evidence type="ECO:0000313" key="2">
    <source>
        <dbReference type="EMBL" id="VAV89512.1"/>
    </source>
</evidence>
<dbReference type="EMBL" id="UOEI01000018">
    <property type="protein sequence ID" value="VAV89512.1"/>
    <property type="molecule type" value="Genomic_DNA"/>
</dbReference>